<sequence>MSVVYHELLPESYLIILAPTQQGQLETALAHQLKCAQRSGKAAVWVDCGMLQSLSAEAARLLWRLHHCLREQRAELVLVHVPEPVKKVLLAQEAGPALSIVPTLLDAARQAHWHQWRYHQHLA</sequence>
<keyword evidence="2" id="KW-1185">Reference proteome</keyword>
<dbReference type="SUPFAM" id="SSF52091">
    <property type="entry name" value="SpoIIaa-like"/>
    <property type="match status" value="1"/>
</dbReference>
<evidence type="ECO:0000313" key="2">
    <source>
        <dbReference type="Proteomes" id="UP001501556"/>
    </source>
</evidence>
<proteinExistence type="predicted"/>
<gene>
    <name evidence="1" type="ORF">GCM10022407_06650</name>
</gene>
<organism evidence="1 2">
    <name type="scientific">Hymenobacter antarcticus</name>
    <dbReference type="NCBI Taxonomy" id="486270"/>
    <lineage>
        <taxon>Bacteria</taxon>
        <taxon>Pseudomonadati</taxon>
        <taxon>Bacteroidota</taxon>
        <taxon>Cytophagia</taxon>
        <taxon>Cytophagales</taxon>
        <taxon>Hymenobacteraceae</taxon>
        <taxon>Hymenobacter</taxon>
    </lineage>
</organism>
<dbReference type="Gene3D" id="3.30.750.24">
    <property type="entry name" value="STAS domain"/>
    <property type="match status" value="1"/>
</dbReference>
<name>A0ABP7PAR4_9BACT</name>
<dbReference type="InterPro" id="IPR036513">
    <property type="entry name" value="STAS_dom_sf"/>
</dbReference>
<evidence type="ECO:0000313" key="1">
    <source>
        <dbReference type="EMBL" id="GAA3962549.1"/>
    </source>
</evidence>
<comment type="caution">
    <text evidence="1">The sequence shown here is derived from an EMBL/GenBank/DDBJ whole genome shotgun (WGS) entry which is preliminary data.</text>
</comment>
<evidence type="ECO:0008006" key="3">
    <source>
        <dbReference type="Google" id="ProtNLM"/>
    </source>
</evidence>
<dbReference type="RefSeq" id="WP_345120986.1">
    <property type="nucleotide sequence ID" value="NZ_BAABDI010000003.1"/>
</dbReference>
<accession>A0ABP7PAR4</accession>
<protein>
    <recommendedName>
        <fullName evidence="3">STAS domain-containing protein</fullName>
    </recommendedName>
</protein>
<reference evidence="2" key="1">
    <citation type="journal article" date="2019" name="Int. J. Syst. Evol. Microbiol.">
        <title>The Global Catalogue of Microorganisms (GCM) 10K type strain sequencing project: providing services to taxonomists for standard genome sequencing and annotation.</title>
        <authorList>
            <consortium name="The Broad Institute Genomics Platform"/>
            <consortium name="The Broad Institute Genome Sequencing Center for Infectious Disease"/>
            <person name="Wu L."/>
            <person name="Ma J."/>
        </authorList>
    </citation>
    <scope>NUCLEOTIDE SEQUENCE [LARGE SCALE GENOMIC DNA]</scope>
    <source>
        <strain evidence="2">JCM 17217</strain>
    </source>
</reference>
<dbReference type="EMBL" id="BAABDI010000003">
    <property type="protein sequence ID" value="GAA3962549.1"/>
    <property type="molecule type" value="Genomic_DNA"/>
</dbReference>
<dbReference type="Proteomes" id="UP001501556">
    <property type="component" value="Unassembled WGS sequence"/>
</dbReference>